<dbReference type="InterPro" id="IPR017871">
    <property type="entry name" value="ABC_transporter-like_CS"/>
</dbReference>
<organism evidence="5 6">
    <name type="scientific">Paenibacillus septentrionalis</name>
    <dbReference type="NCBI Taxonomy" id="429342"/>
    <lineage>
        <taxon>Bacteria</taxon>
        <taxon>Bacillati</taxon>
        <taxon>Bacillota</taxon>
        <taxon>Bacilli</taxon>
        <taxon>Bacillales</taxon>
        <taxon>Paenibacillaceae</taxon>
        <taxon>Paenibacillus</taxon>
    </lineage>
</organism>
<dbReference type="PANTHER" id="PTHR42939:SF1">
    <property type="entry name" value="ABC TRANSPORTER ATP-BINDING PROTEIN ALBC-RELATED"/>
    <property type="match status" value="1"/>
</dbReference>
<name>A0ABW1VAL9_9BACL</name>
<protein>
    <submittedName>
        <fullName evidence="5">ABC transporter ATP-binding protein</fullName>
    </submittedName>
</protein>
<comment type="caution">
    <text evidence="5">The sequence shown here is derived from an EMBL/GenBank/DDBJ whole genome shotgun (WGS) entry which is preliminary data.</text>
</comment>
<dbReference type="SMART" id="SM00382">
    <property type="entry name" value="AAA"/>
    <property type="match status" value="1"/>
</dbReference>
<dbReference type="InterPro" id="IPR003439">
    <property type="entry name" value="ABC_transporter-like_ATP-bd"/>
</dbReference>
<keyword evidence="2" id="KW-0547">Nucleotide-binding</keyword>
<reference evidence="6" key="1">
    <citation type="journal article" date="2019" name="Int. J. Syst. Evol. Microbiol.">
        <title>The Global Catalogue of Microorganisms (GCM) 10K type strain sequencing project: providing services to taxonomists for standard genome sequencing and annotation.</title>
        <authorList>
            <consortium name="The Broad Institute Genomics Platform"/>
            <consortium name="The Broad Institute Genome Sequencing Center for Infectious Disease"/>
            <person name="Wu L."/>
            <person name="Ma J."/>
        </authorList>
    </citation>
    <scope>NUCLEOTIDE SEQUENCE [LARGE SCALE GENOMIC DNA]</scope>
    <source>
        <strain evidence="6">PCU 280</strain>
    </source>
</reference>
<dbReference type="InterPro" id="IPR003593">
    <property type="entry name" value="AAA+_ATPase"/>
</dbReference>
<dbReference type="SUPFAM" id="SSF52540">
    <property type="entry name" value="P-loop containing nucleoside triphosphate hydrolases"/>
    <property type="match status" value="1"/>
</dbReference>
<keyword evidence="3 5" id="KW-0067">ATP-binding</keyword>
<dbReference type="PROSITE" id="PS50893">
    <property type="entry name" value="ABC_TRANSPORTER_2"/>
    <property type="match status" value="1"/>
</dbReference>
<evidence type="ECO:0000256" key="3">
    <source>
        <dbReference type="ARBA" id="ARBA00022840"/>
    </source>
</evidence>
<evidence type="ECO:0000313" key="5">
    <source>
        <dbReference type="EMBL" id="MFC6334584.1"/>
    </source>
</evidence>
<gene>
    <name evidence="5" type="ORF">ACFP56_18295</name>
</gene>
<dbReference type="InterPro" id="IPR027417">
    <property type="entry name" value="P-loop_NTPase"/>
</dbReference>
<dbReference type="RefSeq" id="WP_379237254.1">
    <property type="nucleotide sequence ID" value="NZ_JBHSTE010000006.1"/>
</dbReference>
<evidence type="ECO:0000256" key="1">
    <source>
        <dbReference type="ARBA" id="ARBA00022448"/>
    </source>
</evidence>
<keyword evidence="1" id="KW-0813">Transport</keyword>
<dbReference type="InterPro" id="IPR051782">
    <property type="entry name" value="ABC_Transporter_VariousFunc"/>
</dbReference>
<dbReference type="PROSITE" id="PS00211">
    <property type="entry name" value="ABC_TRANSPORTER_1"/>
    <property type="match status" value="1"/>
</dbReference>
<dbReference type="GO" id="GO:0005524">
    <property type="term" value="F:ATP binding"/>
    <property type="evidence" value="ECO:0007669"/>
    <property type="project" value="UniProtKB-KW"/>
</dbReference>
<evidence type="ECO:0000259" key="4">
    <source>
        <dbReference type="PROSITE" id="PS50893"/>
    </source>
</evidence>
<dbReference type="EMBL" id="JBHSTE010000006">
    <property type="protein sequence ID" value="MFC6334584.1"/>
    <property type="molecule type" value="Genomic_DNA"/>
</dbReference>
<dbReference type="Proteomes" id="UP001596233">
    <property type="component" value="Unassembled WGS sequence"/>
</dbReference>
<keyword evidence="6" id="KW-1185">Reference proteome</keyword>
<dbReference type="PANTHER" id="PTHR42939">
    <property type="entry name" value="ABC TRANSPORTER ATP-BINDING PROTEIN ALBC-RELATED"/>
    <property type="match status" value="1"/>
</dbReference>
<dbReference type="Pfam" id="PF00005">
    <property type="entry name" value="ABC_tran"/>
    <property type="match status" value="1"/>
</dbReference>
<accession>A0ABW1VAL9</accession>
<sequence>MANNVQLTEKQSGLELDNISKSIGQKQLVAPLTLSLSAGNIIALCGGNGAGKSSIIRMIAGLSEPSTGTIALHGKSIKEEPESYYAALGYMPDDYQFTGSFTAFESLKFWGELKQQPMSRVRELLELVGLSETGRKKVHQFSKGMRQRLLLAQALLSNPSLLLLDEPTNGLDPYWMKRFVSIIHEAANQGAIVLFSTHQLQVAEAAADHIVFLDQGEIKLSASYADIEQQYGEQGLQTAYEAIFWGEEGPMRRVR</sequence>
<evidence type="ECO:0000256" key="2">
    <source>
        <dbReference type="ARBA" id="ARBA00022741"/>
    </source>
</evidence>
<evidence type="ECO:0000313" key="6">
    <source>
        <dbReference type="Proteomes" id="UP001596233"/>
    </source>
</evidence>
<dbReference type="Gene3D" id="3.40.50.300">
    <property type="entry name" value="P-loop containing nucleotide triphosphate hydrolases"/>
    <property type="match status" value="1"/>
</dbReference>
<feature type="domain" description="ABC transporter" evidence="4">
    <location>
        <begin position="14"/>
        <end position="240"/>
    </location>
</feature>
<proteinExistence type="predicted"/>